<protein>
    <submittedName>
        <fullName evidence="1">Uncharacterized protein</fullName>
    </submittedName>
</protein>
<reference evidence="1 2" key="1">
    <citation type="journal article" date="2014" name="Mol. Plant">
        <title>Chromosome Scale Genome Assembly and Transcriptome Profiling of Nannochloropsis gaditana in Nitrogen Depletion.</title>
        <authorList>
            <person name="Corteggiani Carpinelli E."/>
            <person name="Telatin A."/>
            <person name="Vitulo N."/>
            <person name="Forcato C."/>
            <person name="D'Angelo M."/>
            <person name="Schiavon R."/>
            <person name="Vezzi A."/>
            <person name="Giacometti G.M."/>
            <person name="Morosinotto T."/>
            <person name="Valle G."/>
        </authorList>
    </citation>
    <scope>NUCLEOTIDE SEQUENCE [LARGE SCALE GENOMIC DNA]</scope>
    <source>
        <strain evidence="1 2">B-31</strain>
    </source>
</reference>
<proteinExistence type="predicted"/>
<dbReference type="AlphaFoldDB" id="W7T315"/>
<gene>
    <name evidence="1" type="ORF">Naga_100108g5</name>
</gene>
<name>W7T315_9STRA</name>
<evidence type="ECO:0000313" key="2">
    <source>
        <dbReference type="Proteomes" id="UP000019335"/>
    </source>
</evidence>
<comment type="caution">
    <text evidence="1">The sequence shown here is derived from an EMBL/GenBank/DDBJ whole genome shotgun (WGS) entry which is preliminary data.</text>
</comment>
<accession>W7T315</accession>
<dbReference type="EMBL" id="AZIL01002627">
    <property type="protein sequence ID" value="EWM21162.1"/>
    <property type="molecule type" value="Genomic_DNA"/>
</dbReference>
<evidence type="ECO:0000313" key="1">
    <source>
        <dbReference type="EMBL" id="EWM21162.1"/>
    </source>
</evidence>
<keyword evidence="2" id="KW-1185">Reference proteome</keyword>
<dbReference type="Proteomes" id="UP000019335">
    <property type="component" value="Unassembled WGS sequence"/>
</dbReference>
<organism evidence="1 2">
    <name type="scientific">Nannochloropsis gaditana</name>
    <dbReference type="NCBI Taxonomy" id="72520"/>
    <lineage>
        <taxon>Eukaryota</taxon>
        <taxon>Sar</taxon>
        <taxon>Stramenopiles</taxon>
        <taxon>Ochrophyta</taxon>
        <taxon>Eustigmatophyceae</taxon>
        <taxon>Eustigmatales</taxon>
        <taxon>Monodopsidaceae</taxon>
        <taxon>Nannochloropsis</taxon>
    </lineage>
</organism>
<sequence>MEYCIATVAKGTSMCEEHIARRTGRPWQGIFSPPIRILLTPSSPGGIWWHRDAVAELYEFYGILASMKLKLHLWLQHMHGGRRES</sequence>